<sequence>MNAITTTGDDKMTSNKQWLLDNRPKGQPSPSNFRLVEAPVPEIGPGEVLVRNHYFSLDPYMRGRMDDAKSYSAPQPLGQVMLGGSAGEVLASQDPAFSVGDKVVGSLGWQQYGKCKGALLRKVDTTRVPLSAWLGAVGMPGVTAWVGLNTIIAPKAAETVVVSAASGAVGSVVGQLAKLKGCRVVGVAGGPEKCRAVVEEFGFDACVDYKAGNLSADLKAAAPDGFDGNFENVGGVVLDTILSQMNAFGRIAVCGLISGYSGEPMPVNNFRSVLVNRLKVEGFIVSEHMQHWPAALAELAELVGSGRLKYRETIAEGIEAAPEAFIGLLKGRNFGKQLVRVA</sequence>
<dbReference type="InterPro" id="IPR013149">
    <property type="entry name" value="ADH-like_C"/>
</dbReference>
<dbReference type="SMART" id="SM00829">
    <property type="entry name" value="PKS_ER"/>
    <property type="match status" value="1"/>
</dbReference>
<dbReference type="Proteomes" id="UP000532440">
    <property type="component" value="Unassembled WGS sequence"/>
</dbReference>
<evidence type="ECO:0000313" key="4">
    <source>
        <dbReference type="Proteomes" id="UP000532440"/>
    </source>
</evidence>
<comment type="caution">
    <text evidence="3">The sequence shown here is derived from an EMBL/GenBank/DDBJ whole genome shotgun (WGS) entry which is preliminary data.</text>
</comment>
<dbReference type="SUPFAM" id="SSF50129">
    <property type="entry name" value="GroES-like"/>
    <property type="match status" value="2"/>
</dbReference>
<dbReference type="AlphaFoldDB" id="A0A7W8HEG1"/>
<protein>
    <recommendedName>
        <fullName evidence="2">Enoyl reductase (ER) domain-containing protein</fullName>
    </recommendedName>
</protein>
<feature type="domain" description="Enoyl reductase (ER)" evidence="2">
    <location>
        <begin position="28"/>
        <end position="339"/>
    </location>
</feature>
<dbReference type="Gene3D" id="3.40.50.720">
    <property type="entry name" value="NAD(P)-binding Rossmann-like Domain"/>
    <property type="match status" value="1"/>
</dbReference>
<evidence type="ECO:0000256" key="1">
    <source>
        <dbReference type="ARBA" id="ARBA00023002"/>
    </source>
</evidence>
<dbReference type="GO" id="GO:0016628">
    <property type="term" value="F:oxidoreductase activity, acting on the CH-CH group of donors, NAD or NADP as acceptor"/>
    <property type="evidence" value="ECO:0007669"/>
    <property type="project" value="InterPro"/>
</dbReference>
<keyword evidence="4" id="KW-1185">Reference proteome</keyword>
<dbReference type="SUPFAM" id="SSF51735">
    <property type="entry name" value="NAD(P)-binding Rossmann-fold domains"/>
    <property type="match status" value="1"/>
</dbReference>
<accession>A0A7W8HEG1</accession>
<dbReference type="InterPro" id="IPR020843">
    <property type="entry name" value="ER"/>
</dbReference>
<proteinExistence type="predicted"/>
<reference evidence="3 4" key="1">
    <citation type="submission" date="2020-08" db="EMBL/GenBank/DDBJ databases">
        <title>Genomic Encyclopedia of Type Strains, Phase IV (KMG-IV): sequencing the most valuable type-strain genomes for metagenomic binning, comparative biology and taxonomic classification.</title>
        <authorList>
            <person name="Goeker M."/>
        </authorList>
    </citation>
    <scope>NUCLEOTIDE SEQUENCE [LARGE SCALE GENOMIC DNA]</scope>
    <source>
        <strain evidence="3 4">DSM 29781</strain>
    </source>
</reference>
<dbReference type="InterPro" id="IPR045010">
    <property type="entry name" value="MDR_fam"/>
</dbReference>
<evidence type="ECO:0000259" key="2">
    <source>
        <dbReference type="SMART" id="SM00829"/>
    </source>
</evidence>
<keyword evidence="1" id="KW-0560">Oxidoreductase</keyword>
<dbReference type="PANTHER" id="PTHR43205">
    <property type="entry name" value="PROSTAGLANDIN REDUCTASE"/>
    <property type="match status" value="1"/>
</dbReference>
<name>A0A7W8HEG1_9BURK</name>
<dbReference type="Gene3D" id="3.90.180.10">
    <property type="entry name" value="Medium-chain alcohol dehydrogenases, catalytic domain"/>
    <property type="match status" value="1"/>
</dbReference>
<dbReference type="EMBL" id="JACHGB010000001">
    <property type="protein sequence ID" value="MBB5270408.1"/>
    <property type="molecule type" value="Genomic_DNA"/>
</dbReference>
<gene>
    <name evidence="3" type="ORF">HNQ70_000392</name>
</gene>
<organism evidence="3 4">
    <name type="scientific">Quisquiliibacterium transsilvanicum</name>
    <dbReference type="NCBI Taxonomy" id="1549638"/>
    <lineage>
        <taxon>Bacteria</taxon>
        <taxon>Pseudomonadati</taxon>
        <taxon>Pseudomonadota</taxon>
        <taxon>Betaproteobacteria</taxon>
        <taxon>Burkholderiales</taxon>
        <taxon>Burkholderiaceae</taxon>
        <taxon>Quisquiliibacterium</taxon>
    </lineage>
</organism>
<dbReference type="CDD" id="cd05288">
    <property type="entry name" value="PGDH"/>
    <property type="match status" value="1"/>
</dbReference>
<dbReference type="Pfam" id="PF16884">
    <property type="entry name" value="ADH_N_2"/>
    <property type="match status" value="1"/>
</dbReference>
<dbReference type="InterPro" id="IPR036291">
    <property type="entry name" value="NAD(P)-bd_dom_sf"/>
</dbReference>
<dbReference type="PANTHER" id="PTHR43205:SF7">
    <property type="entry name" value="PROSTAGLANDIN REDUCTASE 1"/>
    <property type="match status" value="1"/>
</dbReference>
<dbReference type="Pfam" id="PF00107">
    <property type="entry name" value="ADH_zinc_N"/>
    <property type="match status" value="1"/>
</dbReference>
<dbReference type="InterPro" id="IPR011032">
    <property type="entry name" value="GroES-like_sf"/>
</dbReference>
<dbReference type="FunFam" id="3.40.50.720:FF:000121">
    <property type="entry name" value="Prostaglandin reductase 2"/>
    <property type="match status" value="1"/>
</dbReference>
<dbReference type="InterPro" id="IPR041694">
    <property type="entry name" value="ADH_N_2"/>
</dbReference>
<evidence type="ECO:0000313" key="3">
    <source>
        <dbReference type="EMBL" id="MBB5270408.1"/>
    </source>
</evidence>